<evidence type="ECO:0000256" key="1">
    <source>
        <dbReference type="SAM" id="Phobius"/>
    </source>
</evidence>
<keyword evidence="1" id="KW-1133">Transmembrane helix</keyword>
<dbReference type="EMBL" id="CP025781">
    <property type="protein sequence ID" value="QBC45158.1"/>
    <property type="molecule type" value="Genomic_DNA"/>
</dbReference>
<name>A0A7G3GDB4_9NEIS</name>
<dbReference type="RefSeq" id="WP_130107667.1">
    <property type="nucleotide sequence ID" value="NZ_CP025781.1"/>
</dbReference>
<dbReference type="PANTHER" id="PTHR41532:SF1">
    <property type="entry name" value="FIXS PROTEIN"/>
    <property type="match status" value="1"/>
</dbReference>
<gene>
    <name evidence="2" type="primary">ccoS</name>
    <name evidence="2" type="ORF">C1H71_17545</name>
</gene>
<protein>
    <submittedName>
        <fullName evidence="2">Cbb3-type cytochrome oxidase assembly protein CcoS</fullName>
    </submittedName>
</protein>
<keyword evidence="3" id="KW-1185">Reference proteome</keyword>
<dbReference type="AlphaFoldDB" id="A0A7G3GDB4"/>
<proteinExistence type="predicted"/>
<organism evidence="2 3">
    <name type="scientific">Iodobacter fluviatilis</name>
    <dbReference type="NCBI Taxonomy" id="537"/>
    <lineage>
        <taxon>Bacteria</taxon>
        <taxon>Pseudomonadati</taxon>
        <taxon>Pseudomonadota</taxon>
        <taxon>Betaproteobacteria</taxon>
        <taxon>Neisseriales</taxon>
        <taxon>Chitinibacteraceae</taxon>
        <taxon>Iodobacter</taxon>
    </lineage>
</organism>
<dbReference type="Proteomes" id="UP000515917">
    <property type="component" value="Chromosome"/>
</dbReference>
<dbReference type="KEGG" id="ifl:C1H71_17545"/>
<dbReference type="PANTHER" id="PTHR41532">
    <property type="entry name" value="FIXS PROTEIN"/>
    <property type="match status" value="1"/>
</dbReference>
<accession>A0A7G3GDB4</accession>
<feature type="transmembrane region" description="Helical" evidence="1">
    <location>
        <begin position="6"/>
        <end position="26"/>
    </location>
</feature>
<keyword evidence="1" id="KW-0472">Membrane</keyword>
<keyword evidence="1" id="KW-0812">Transmembrane</keyword>
<dbReference type="InterPro" id="IPR004714">
    <property type="entry name" value="Cyt_oxidase_maturation_cbb3"/>
</dbReference>
<dbReference type="NCBIfam" id="TIGR00847">
    <property type="entry name" value="ccoS"/>
    <property type="match status" value="1"/>
</dbReference>
<evidence type="ECO:0000313" key="2">
    <source>
        <dbReference type="EMBL" id="QBC45158.1"/>
    </source>
</evidence>
<reference evidence="2 3" key="1">
    <citation type="submission" date="2018-01" db="EMBL/GenBank/DDBJ databases">
        <title>Genome sequence of Iodobacter sp. strain PCH194 isolated from Indian Trans-Himalaya.</title>
        <authorList>
            <person name="Kumar V."/>
            <person name="Thakur V."/>
            <person name="Kumar S."/>
            <person name="Singh D."/>
        </authorList>
    </citation>
    <scope>NUCLEOTIDE SEQUENCE [LARGE SCALE GENOMIC DNA]</scope>
    <source>
        <strain evidence="2 3">PCH194</strain>
    </source>
</reference>
<evidence type="ECO:0000313" key="3">
    <source>
        <dbReference type="Proteomes" id="UP000515917"/>
    </source>
</evidence>
<dbReference type="Pfam" id="PF03597">
    <property type="entry name" value="FixS"/>
    <property type="match status" value="1"/>
</dbReference>
<sequence>MESLYLLIPLSVLLVFLIGILFWWSLRGGQFDDMEGPGWQILQDDDSMHAEKVPLTKEKTRNLSPTKCKIPRSDERH</sequence>